<proteinExistence type="predicted"/>
<name>A0A5J6WKN4_MORMI</name>
<dbReference type="KEGG" id="mmaa:FR932_12835"/>
<keyword evidence="2" id="KW-1185">Reference proteome</keyword>
<reference evidence="1 2" key="1">
    <citation type="submission" date="2019-09" db="EMBL/GenBank/DDBJ databases">
        <title>Hybrid Assembly of the complete Genome of the Deep-Sea Bacterium Moritella marina from long Nanopore and Illumina reads.</title>
        <authorList>
            <person name="Magin S."/>
            <person name="Georgoulis A."/>
            <person name="Papadimitriou K."/>
            <person name="Iliakis G."/>
            <person name="Vorgias C.E."/>
        </authorList>
    </citation>
    <scope>NUCLEOTIDE SEQUENCE [LARGE SCALE GENOMIC DNA]</scope>
    <source>
        <strain evidence="1 2">MP-1</strain>
    </source>
</reference>
<dbReference type="RefSeq" id="WP_019439503.1">
    <property type="nucleotide sequence ID" value="NZ_ALOE01000002.1"/>
</dbReference>
<gene>
    <name evidence="1" type="ORF">FR932_12835</name>
</gene>
<accession>A0A5J6WKN4</accession>
<evidence type="ECO:0000313" key="1">
    <source>
        <dbReference type="EMBL" id="QFI38673.1"/>
    </source>
</evidence>
<dbReference type="EMBL" id="CP044399">
    <property type="protein sequence ID" value="QFI38673.1"/>
    <property type="molecule type" value="Genomic_DNA"/>
</dbReference>
<sequence length="227" mass="26317">MYIHLNGFNFEFSKQVIASFIDSDEYQQQSSDIAGIHLTDTYQQMLQAGISKNELIKAILNYHISILNEDGVSLETIKKSNCRDNNVSFLVDIKSDSVARFVNSDNKKENSVCINIRNFEHKFTLTYWQLIQLKESYRDKETEQLLILFLETFKAIMETDDTSSQQCHYTVLVTTGLLLFAEQLNILDAIQFQEIEFELNENRLLLNLPAGLETCLFELEFNIETSR</sequence>
<dbReference type="Proteomes" id="UP000327424">
    <property type="component" value="Chromosome"/>
</dbReference>
<organism evidence="1 2">
    <name type="scientific">Moritella marina ATCC 15381</name>
    <dbReference type="NCBI Taxonomy" id="1202962"/>
    <lineage>
        <taxon>Bacteria</taxon>
        <taxon>Pseudomonadati</taxon>
        <taxon>Pseudomonadota</taxon>
        <taxon>Gammaproteobacteria</taxon>
        <taxon>Alteromonadales</taxon>
        <taxon>Moritellaceae</taxon>
        <taxon>Moritella</taxon>
    </lineage>
</organism>
<dbReference type="AlphaFoldDB" id="A0A5J6WKN4"/>
<dbReference type="OrthoDB" id="6397911at2"/>
<protein>
    <submittedName>
        <fullName evidence="1">Uncharacterized protein</fullName>
    </submittedName>
</protein>
<evidence type="ECO:0000313" key="2">
    <source>
        <dbReference type="Proteomes" id="UP000327424"/>
    </source>
</evidence>